<feature type="compositionally biased region" description="Low complexity" evidence="7">
    <location>
        <begin position="860"/>
        <end position="875"/>
    </location>
</feature>
<dbReference type="InterPro" id="IPR000198">
    <property type="entry name" value="RhoGAP_dom"/>
</dbReference>
<dbReference type="SMART" id="SM00132">
    <property type="entry name" value="LIM"/>
    <property type="match status" value="3"/>
</dbReference>
<dbReference type="SUPFAM" id="SSF48350">
    <property type="entry name" value="GTPase activation domain, GAP"/>
    <property type="match status" value="1"/>
</dbReference>
<feature type="compositionally biased region" description="Polar residues" evidence="7">
    <location>
        <begin position="1430"/>
        <end position="1441"/>
    </location>
</feature>
<keyword evidence="4 6" id="KW-0862">Zinc</keyword>
<dbReference type="InterPro" id="IPR001781">
    <property type="entry name" value="Znf_LIM"/>
</dbReference>
<evidence type="ECO:0000313" key="10">
    <source>
        <dbReference type="EMBL" id="KJA18089.1"/>
    </source>
</evidence>
<dbReference type="PROSITE" id="PS50238">
    <property type="entry name" value="RHOGAP"/>
    <property type="match status" value="1"/>
</dbReference>
<reference evidence="11" key="1">
    <citation type="submission" date="2014-04" db="EMBL/GenBank/DDBJ databases">
        <title>Evolutionary Origins and Diversification of the Mycorrhizal Mutualists.</title>
        <authorList>
            <consortium name="DOE Joint Genome Institute"/>
            <consortium name="Mycorrhizal Genomics Consortium"/>
            <person name="Kohler A."/>
            <person name="Kuo A."/>
            <person name="Nagy L.G."/>
            <person name="Floudas D."/>
            <person name="Copeland A."/>
            <person name="Barry K.W."/>
            <person name="Cichocki N."/>
            <person name="Veneault-Fourrey C."/>
            <person name="LaButti K."/>
            <person name="Lindquist E.A."/>
            <person name="Lipzen A."/>
            <person name="Lundell T."/>
            <person name="Morin E."/>
            <person name="Murat C."/>
            <person name="Riley R."/>
            <person name="Ohm R."/>
            <person name="Sun H."/>
            <person name="Tunlid A."/>
            <person name="Henrissat B."/>
            <person name="Grigoriev I.V."/>
            <person name="Hibbett D.S."/>
            <person name="Martin F."/>
        </authorList>
    </citation>
    <scope>NUCLEOTIDE SEQUENCE [LARGE SCALE GENOMIC DNA]</scope>
    <source>
        <strain evidence="11">FD-334 SS-4</strain>
    </source>
</reference>
<feature type="region of interest" description="Disordered" evidence="7">
    <location>
        <begin position="35"/>
        <end position="204"/>
    </location>
</feature>
<feature type="region of interest" description="Disordered" evidence="7">
    <location>
        <begin position="1373"/>
        <end position="1441"/>
    </location>
</feature>
<protein>
    <recommendedName>
        <fullName evidence="12">RhoGAP-domain-containing protein</fullName>
    </recommendedName>
</protein>
<feature type="compositionally biased region" description="Polar residues" evidence="7">
    <location>
        <begin position="876"/>
        <end position="891"/>
    </location>
</feature>
<feature type="compositionally biased region" description="Basic and acidic residues" evidence="7">
    <location>
        <begin position="671"/>
        <end position="685"/>
    </location>
</feature>
<dbReference type="Pfam" id="PF00620">
    <property type="entry name" value="RhoGAP"/>
    <property type="match status" value="1"/>
</dbReference>
<feature type="compositionally biased region" description="Pro residues" evidence="7">
    <location>
        <begin position="1306"/>
        <end position="1319"/>
    </location>
</feature>
<dbReference type="Gene3D" id="1.10.555.10">
    <property type="entry name" value="Rho GTPase activation protein"/>
    <property type="match status" value="1"/>
</dbReference>
<name>A0A0D2NGK2_HYPSF</name>
<dbReference type="STRING" id="945553.A0A0D2NGK2"/>
<dbReference type="CDD" id="cd09391">
    <property type="entry name" value="LIM1_Lrg1p_like"/>
    <property type="match status" value="1"/>
</dbReference>
<evidence type="ECO:0000259" key="8">
    <source>
        <dbReference type="PROSITE" id="PS50023"/>
    </source>
</evidence>
<dbReference type="CDD" id="cd09392">
    <property type="entry name" value="LIM2_Lrg1p_like"/>
    <property type="match status" value="1"/>
</dbReference>
<comment type="subcellular location">
    <subcellularLocation>
        <location evidence="1">Nucleus</location>
    </subcellularLocation>
</comment>
<dbReference type="GO" id="GO:0005634">
    <property type="term" value="C:nucleus"/>
    <property type="evidence" value="ECO:0007669"/>
    <property type="project" value="UniProtKB-SubCell"/>
</dbReference>
<proteinExistence type="predicted"/>
<dbReference type="InterPro" id="IPR008936">
    <property type="entry name" value="Rho_GTPase_activation_prot"/>
</dbReference>
<feature type="region of interest" description="Disordered" evidence="7">
    <location>
        <begin position="606"/>
        <end position="626"/>
    </location>
</feature>
<keyword evidence="5" id="KW-0539">Nucleus</keyword>
<dbReference type="GO" id="GO:0005737">
    <property type="term" value="C:cytoplasm"/>
    <property type="evidence" value="ECO:0007669"/>
    <property type="project" value="TreeGrafter"/>
</dbReference>
<dbReference type="GO" id="GO:0046872">
    <property type="term" value="F:metal ion binding"/>
    <property type="evidence" value="ECO:0007669"/>
    <property type="project" value="UniProtKB-KW"/>
</dbReference>
<dbReference type="GO" id="GO:0030695">
    <property type="term" value="F:GTPase regulator activity"/>
    <property type="evidence" value="ECO:0007669"/>
    <property type="project" value="UniProtKB-ARBA"/>
</dbReference>
<dbReference type="GO" id="GO:0007165">
    <property type="term" value="P:signal transduction"/>
    <property type="evidence" value="ECO:0007669"/>
    <property type="project" value="InterPro"/>
</dbReference>
<dbReference type="PANTHER" id="PTHR24215:SF10">
    <property type="entry name" value="RHO-GTPASE-ACTIVATING PROTEIN LRG1"/>
    <property type="match status" value="1"/>
</dbReference>
<evidence type="ECO:0000256" key="6">
    <source>
        <dbReference type="PROSITE-ProRule" id="PRU00125"/>
    </source>
</evidence>
<accession>A0A0D2NGK2</accession>
<sequence>MSHFCRAVSSGQNLHSPSVFSRAFQLHDFSLKTDSSVWPGLPEMSSDRDQGRAPPPWSNYQASNGTGGAVGPLAVSTDFDQSRSPMTGRNPYSAPATSAAAIPGRSPLPTRSSTVGSSDPDRNLSANMNPAPKARSEDLNHNQAYISSSPRPSPPFLTAAGSSRPNTPGARDPSNSGHSDQSQHSDASTSAPRPPPSNSSGSTTLSSTTCSACGKAMQGPFVRALGAVFHLNCFKCMDCGEVVASKFFPIDGPGGKQNPLCERDYFRRLNLICAKCGMALRGSYITACNKKYHVEHFTCSLCSTLFGPQDSYYEHDGDVYCHFHYSTRFATKCAGCNSAILKQFVEINRNMRDECWHPECYMINKFWNVKVSTRRPTSSITAEEGEEPLYVEEERRESPPSLKEKQMRMEQQVYRIWTVLSAFEESSAACISDMLRQVSNGAYLDAIRMAEKFILHVEVLFGTIDDLEFHFASLNMKGMSHVREARMLCRKTVELFTLLSHTQETGARRMGMTQELLALVTGLAHYLKILIRIALTGALKLEREQSIREAMSSFLDKLHHLAVQGGNPAAKRMIKGQNGEVLPVNPTANIGTQGVTYGFRSLAPENAGDSPFSQREGSSSRSKPPSDLCVRCNLTVEEDCVRLGTYQRWHSHCVQCAHCGKVSAAPVAKDQSSKSGDEREKDSSKELSVTPAPKLSTARRPPANVAGFVYDPESRKDTPSFGEVPTLILCTEHAHPGCRSGFQAVQRLEQYAFLLNVALRRLYLLLKKQGVVPMSPVSASSSESTTPTGGADPYRNSGDIMRMKSVHLDRKLSATARLPKRSTIIESPAGRSVHPSDPPQRQHEPGAQATLHQNNVYVQQGQQGQQGQLPYQYPNHSPQMQYQGSPSNTPRANPGKLPPDQGQNLRPSLARAATNEVRIVDESAPSSPAGAMDDGGPGSIPKQRDDALTLADIPQILEVAQAREQHRSLPREHSTPYLAELNTLELAIVKYSAVLALTRSPLKDQFDLDEILELVETKKSGFWGKLFKGDKKKVKKGVFGVPLELLVEREGSDSLLGATRATLRVPSFIDDVISAMRQMDMSVEGIFRKNGNIRRLNDLKDSIDRDPSSVELTQDNPVQLAALLKKFLRELPDPLMTFKLHRLFVASQSLPSDEDRKHYLHLISLLLPKSHRDTMEILFVFLKWVASFAHMDAETGSKMDLGNLATVICPSILYSRGQNAMRDETFSALRVVTSLLENQDEFFTVPEEFLPILHDSDYFANSAELTSKDFLKKCETYMRVKGSGRSMPSTPYAYQQPNGQQRQPPVNSPVPERPPPPGTPFGVPSNSDRNMRMPPNMPPGPESYQLPMSPPIPQNMQMQNQGMVQNIQRIQQNDDWTPPPIPRANTNTSNSPSSRPSSFVGPASWTPAESNQPQGQQYNPAMMNGYASPGTPNQRSQNTRS</sequence>
<feature type="compositionally biased region" description="Basic and acidic residues" evidence="7">
    <location>
        <begin position="392"/>
        <end position="404"/>
    </location>
</feature>
<dbReference type="OMA" id="QCSAKFF"/>
<keyword evidence="3" id="KW-0677">Repeat</keyword>
<feature type="compositionally biased region" description="Polar residues" evidence="7">
    <location>
        <begin position="1286"/>
        <end position="1303"/>
    </location>
</feature>
<dbReference type="GO" id="GO:0030036">
    <property type="term" value="P:actin cytoskeleton organization"/>
    <property type="evidence" value="ECO:0007669"/>
    <property type="project" value="TreeGrafter"/>
</dbReference>
<feature type="region of interest" description="Disordered" evidence="7">
    <location>
        <begin position="811"/>
        <end position="845"/>
    </location>
</feature>
<feature type="domain" description="LIM zinc-binding" evidence="8">
    <location>
        <begin position="271"/>
        <end position="331"/>
    </location>
</feature>
<feature type="region of interest" description="Disordered" evidence="7">
    <location>
        <begin position="1281"/>
        <end position="1356"/>
    </location>
</feature>
<evidence type="ECO:0000256" key="3">
    <source>
        <dbReference type="ARBA" id="ARBA00022737"/>
    </source>
</evidence>
<feature type="compositionally biased region" description="Polar residues" evidence="7">
    <location>
        <begin position="78"/>
        <end position="87"/>
    </location>
</feature>
<dbReference type="PANTHER" id="PTHR24215">
    <property type="entry name" value="RHO-GTPASE-ACTIVATING PROTEIN LRG1"/>
    <property type="match status" value="1"/>
</dbReference>
<evidence type="ECO:0000313" key="11">
    <source>
        <dbReference type="Proteomes" id="UP000054270"/>
    </source>
</evidence>
<feature type="region of interest" description="Disordered" evidence="7">
    <location>
        <begin position="860"/>
        <end position="905"/>
    </location>
</feature>
<feature type="compositionally biased region" description="Polar residues" evidence="7">
    <location>
        <begin position="1407"/>
        <end position="1419"/>
    </location>
</feature>
<feature type="region of interest" description="Disordered" evidence="7">
    <location>
        <begin position="667"/>
        <end position="718"/>
    </location>
</feature>
<feature type="region of interest" description="Disordered" evidence="7">
    <location>
        <begin position="775"/>
        <end position="798"/>
    </location>
</feature>
<evidence type="ECO:0000256" key="7">
    <source>
        <dbReference type="SAM" id="MobiDB-lite"/>
    </source>
</evidence>
<keyword evidence="6" id="KW-0440">LIM domain</keyword>
<evidence type="ECO:0000256" key="5">
    <source>
        <dbReference type="ARBA" id="ARBA00023242"/>
    </source>
</evidence>
<evidence type="ECO:0000256" key="4">
    <source>
        <dbReference type="ARBA" id="ARBA00022833"/>
    </source>
</evidence>
<feature type="region of interest" description="Disordered" evidence="7">
    <location>
        <begin position="377"/>
        <end position="404"/>
    </location>
</feature>
<keyword evidence="2 6" id="KW-0479">Metal-binding</keyword>
<feature type="compositionally biased region" description="Polar residues" evidence="7">
    <location>
        <begin position="611"/>
        <end position="623"/>
    </location>
</feature>
<gene>
    <name evidence="10" type="ORF">HYPSUDRAFT_45675</name>
</gene>
<dbReference type="PROSITE" id="PS50023">
    <property type="entry name" value="LIM_DOMAIN_2"/>
    <property type="match status" value="2"/>
</dbReference>
<dbReference type="OrthoDB" id="20689at2759"/>
<evidence type="ECO:0000256" key="1">
    <source>
        <dbReference type="ARBA" id="ARBA00004123"/>
    </source>
</evidence>
<keyword evidence="11" id="KW-1185">Reference proteome</keyword>
<evidence type="ECO:0000259" key="9">
    <source>
        <dbReference type="PROSITE" id="PS50238"/>
    </source>
</evidence>
<feature type="domain" description="LIM zinc-binding" evidence="8">
    <location>
        <begin position="208"/>
        <end position="270"/>
    </location>
</feature>
<dbReference type="FunFam" id="2.10.110.10:FF:000058">
    <property type="entry name" value="Rho GTPase activator Lrg11"/>
    <property type="match status" value="1"/>
</dbReference>
<feature type="compositionally biased region" description="Low complexity" evidence="7">
    <location>
        <begin position="775"/>
        <end position="790"/>
    </location>
</feature>
<evidence type="ECO:0000256" key="2">
    <source>
        <dbReference type="ARBA" id="ARBA00022723"/>
    </source>
</evidence>
<feature type="compositionally biased region" description="Polar residues" evidence="7">
    <location>
        <begin position="173"/>
        <end position="184"/>
    </location>
</feature>
<dbReference type="EMBL" id="KN817594">
    <property type="protein sequence ID" value="KJA18089.1"/>
    <property type="molecule type" value="Genomic_DNA"/>
</dbReference>
<feature type="compositionally biased region" description="Polar residues" evidence="7">
    <location>
        <begin position="141"/>
        <end position="150"/>
    </location>
</feature>
<feature type="region of interest" description="Disordered" evidence="7">
    <location>
        <begin position="919"/>
        <end position="940"/>
    </location>
</feature>
<dbReference type="PROSITE" id="PS00478">
    <property type="entry name" value="LIM_DOMAIN_1"/>
    <property type="match status" value="2"/>
</dbReference>
<organism evidence="10 11">
    <name type="scientific">Hypholoma sublateritium (strain FD-334 SS-4)</name>
    <dbReference type="NCBI Taxonomy" id="945553"/>
    <lineage>
        <taxon>Eukaryota</taxon>
        <taxon>Fungi</taxon>
        <taxon>Dikarya</taxon>
        <taxon>Basidiomycota</taxon>
        <taxon>Agaricomycotina</taxon>
        <taxon>Agaricomycetes</taxon>
        <taxon>Agaricomycetidae</taxon>
        <taxon>Agaricales</taxon>
        <taxon>Agaricineae</taxon>
        <taxon>Strophariaceae</taxon>
        <taxon>Hypholoma</taxon>
    </lineage>
</organism>
<dbReference type="Gene3D" id="2.10.110.10">
    <property type="entry name" value="Cysteine Rich Protein"/>
    <property type="match status" value="4"/>
</dbReference>
<dbReference type="SUPFAM" id="SSF57716">
    <property type="entry name" value="Glucocorticoid receptor-like (DNA-binding domain)"/>
    <property type="match status" value="2"/>
</dbReference>
<dbReference type="Pfam" id="PF00412">
    <property type="entry name" value="LIM"/>
    <property type="match status" value="2"/>
</dbReference>
<feature type="compositionally biased region" description="Low complexity" evidence="7">
    <location>
        <begin position="1383"/>
        <end position="1398"/>
    </location>
</feature>
<dbReference type="SMART" id="SM00324">
    <property type="entry name" value="RhoGAP"/>
    <property type="match status" value="1"/>
</dbReference>
<feature type="domain" description="Rho-GAP" evidence="9">
    <location>
        <begin position="1041"/>
        <end position="1243"/>
    </location>
</feature>
<evidence type="ECO:0008006" key="12">
    <source>
        <dbReference type="Google" id="ProtNLM"/>
    </source>
</evidence>
<dbReference type="Proteomes" id="UP000054270">
    <property type="component" value="Unassembled WGS sequence"/>
</dbReference>